<organism evidence="7">
    <name type="scientific">marine metagenome</name>
    <dbReference type="NCBI Taxonomy" id="408172"/>
    <lineage>
        <taxon>unclassified sequences</taxon>
        <taxon>metagenomes</taxon>
        <taxon>ecological metagenomes</taxon>
    </lineage>
</organism>
<feature type="transmembrane region" description="Helical" evidence="5">
    <location>
        <begin position="57"/>
        <end position="83"/>
    </location>
</feature>
<accession>A0A382W6M7</accession>
<dbReference type="PANTHER" id="PTHR11662">
    <property type="entry name" value="SOLUTE CARRIER FAMILY 17"/>
    <property type="match status" value="1"/>
</dbReference>
<keyword evidence="2 5" id="KW-0812">Transmembrane</keyword>
<evidence type="ECO:0000256" key="3">
    <source>
        <dbReference type="ARBA" id="ARBA00022989"/>
    </source>
</evidence>
<name>A0A382W6M7_9ZZZZ</name>
<evidence type="ECO:0000256" key="5">
    <source>
        <dbReference type="SAM" id="Phobius"/>
    </source>
</evidence>
<dbReference type="AlphaFoldDB" id="A0A382W6M7"/>
<feature type="transmembrane region" description="Helical" evidence="5">
    <location>
        <begin position="187"/>
        <end position="212"/>
    </location>
</feature>
<feature type="non-terminal residue" evidence="7">
    <location>
        <position position="280"/>
    </location>
</feature>
<feature type="domain" description="Major facilitator superfamily (MFS) profile" evidence="6">
    <location>
        <begin position="1"/>
        <end position="280"/>
    </location>
</feature>
<dbReference type="GO" id="GO:0022857">
    <property type="term" value="F:transmembrane transporter activity"/>
    <property type="evidence" value="ECO:0007669"/>
    <property type="project" value="InterPro"/>
</dbReference>
<feature type="non-terminal residue" evidence="7">
    <location>
        <position position="1"/>
    </location>
</feature>
<feature type="transmembrane region" description="Helical" evidence="5">
    <location>
        <begin position="90"/>
        <end position="109"/>
    </location>
</feature>
<protein>
    <recommendedName>
        <fullName evidence="6">Major facilitator superfamily (MFS) profile domain-containing protein</fullName>
    </recommendedName>
</protein>
<dbReference type="InterPro" id="IPR020846">
    <property type="entry name" value="MFS_dom"/>
</dbReference>
<comment type="subcellular location">
    <subcellularLocation>
        <location evidence="1">Membrane</location>
        <topology evidence="1">Multi-pass membrane protein</topology>
    </subcellularLocation>
</comment>
<evidence type="ECO:0000256" key="4">
    <source>
        <dbReference type="ARBA" id="ARBA00023136"/>
    </source>
</evidence>
<dbReference type="Gene3D" id="1.20.1250.20">
    <property type="entry name" value="MFS general substrate transporter like domains"/>
    <property type="match status" value="1"/>
</dbReference>
<sequence>IIMGWSLSLVLFAFAGTYWTFCAGRMIFGTAQAGAYPSLSNVSRHWFPLANRTTMQGFVASFAGRTGGALAPIIMATVLMGYYGLDWRTALIVMGLGGLFLAAAFVVLYRNSPYLDTRVNEAEKDLFREDGLASKSKKKVLNFWTAIKHRSLSIMVFAQLSNAGADIVYTSVLGSFFFSKNISWEELGIYASLPLFGGAIGGFVGGFLNDWVMRITGSRKWGRRIMGATGKTIAAGFVFVAIAQTNVAFLAIGLFVVKFFSDWSQPTVWGTCTDIGGTHS</sequence>
<evidence type="ECO:0000256" key="2">
    <source>
        <dbReference type="ARBA" id="ARBA00022692"/>
    </source>
</evidence>
<proteinExistence type="predicted"/>
<feature type="transmembrane region" description="Helical" evidence="5">
    <location>
        <begin position="233"/>
        <end position="257"/>
    </location>
</feature>
<keyword evidence="4 5" id="KW-0472">Membrane</keyword>
<gene>
    <name evidence="7" type="ORF">METZ01_LOCUS406615</name>
</gene>
<dbReference type="InterPro" id="IPR050382">
    <property type="entry name" value="MFS_Na/Anion_cotransporter"/>
</dbReference>
<evidence type="ECO:0000256" key="1">
    <source>
        <dbReference type="ARBA" id="ARBA00004141"/>
    </source>
</evidence>
<evidence type="ECO:0000313" key="7">
    <source>
        <dbReference type="EMBL" id="SVD53761.1"/>
    </source>
</evidence>
<dbReference type="InterPro" id="IPR036259">
    <property type="entry name" value="MFS_trans_sf"/>
</dbReference>
<dbReference type="Pfam" id="PF07690">
    <property type="entry name" value="MFS_1"/>
    <property type="match status" value="1"/>
</dbReference>
<keyword evidence="3 5" id="KW-1133">Transmembrane helix</keyword>
<dbReference type="SUPFAM" id="SSF103473">
    <property type="entry name" value="MFS general substrate transporter"/>
    <property type="match status" value="1"/>
</dbReference>
<evidence type="ECO:0000259" key="6">
    <source>
        <dbReference type="PROSITE" id="PS50850"/>
    </source>
</evidence>
<dbReference type="PROSITE" id="PS50850">
    <property type="entry name" value="MFS"/>
    <property type="match status" value="1"/>
</dbReference>
<dbReference type="EMBL" id="UINC01157013">
    <property type="protein sequence ID" value="SVD53761.1"/>
    <property type="molecule type" value="Genomic_DNA"/>
</dbReference>
<dbReference type="InterPro" id="IPR011701">
    <property type="entry name" value="MFS"/>
</dbReference>
<dbReference type="PANTHER" id="PTHR11662:SF399">
    <property type="entry name" value="FI19708P1-RELATED"/>
    <property type="match status" value="1"/>
</dbReference>
<dbReference type="GO" id="GO:0016020">
    <property type="term" value="C:membrane"/>
    <property type="evidence" value="ECO:0007669"/>
    <property type="project" value="UniProtKB-SubCell"/>
</dbReference>
<reference evidence="7" key="1">
    <citation type="submission" date="2018-05" db="EMBL/GenBank/DDBJ databases">
        <authorList>
            <person name="Lanie J.A."/>
            <person name="Ng W.-L."/>
            <person name="Kazmierczak K.M."/>
            <person name="Andrzejewski T.M."/>
            <person name="Davidsen T.M."/>
            <person name="Wayne K.J."/>
            <person name="Tettelin H."/>
            <person name="Glass J.I."/>
            <person name="Rusch D."/>
            <person name="Podicherti R."/>
            <person name="Tsui H.-C.T."/>
            <person name="Winkler M.E."/>
        </authorList>
    </citation>
    <scope>NUCLEOTIDE SEQUENCE</scope>
</reference>